<dbReference type="RefSeq" id="WP_008685008.1">
    <property type="nucleotide sequence ID" value="NZ_CP014229.1"/>
</dbReference>
<evidence type="ECO:0000313" key="3">
    <source>
        <dbReference type="Proteomes" id="UP000069241"/>
    </source>
</evidence>
<name>A0A0X8JK59_9BACT</name>
<organism evidence="2 3">
    <name type="scientific">Desulfovibrio fairfieldensis</name>
    <dbReference type="NCBI Taxonomy" id="44742"/>
    <lineage>
        <taxon>Bacteria</taxon>
        <taxon>Pseudomonadati</taxon>
        <taxon>Thermodesulfobacteriota</taxon>
        <taxon>Desulfovibrionia</taxon>
        <taxon>Desulfovibrionales</taxon>
        <taxon>Desulfovibrionaceae</taxon>
        <taxon>Desulfovibrio</taxon>
    </lineage>
</organism>
<sequence>MLKKCVAFVFVMLLALPAMAEELSTKYFTVNVPDGWKAVMPPTENQGMTSAIFAKATSGVSVTMVVGPSSGSDAKTIAGMFATQFKAEKPPVEKNGQYTFNFTQQGVPCQAWVATQGDVFMVTSLAGNHKEALDFIKKNVKSADFPKLLPQ</sequence>
<dbReference type="EMBL" id="CP014229">
    <property type="protein sequence ID" value="AMD90167.1"/>
    <property type="molecule type" value="Genomic_DNA"/>
</dbReference>
<evidence type="ECO:0000313" key="2">
    <source>
        <dbReference type="EMBL" id="AMD90167.1"/>
    </source>
</evidence>
<protein>
    <recommendedName>
        <fullName evidence="4">PsbP C-terminal domain-containing protein</fullName>
    </recommendedName>
</protein>
<feature type="signal peptide" evidence="1">
    <location>
        <begin position="1"/>
        <end position="20"/>
    </location>
</feature>
<evidence type="ECO:0008006" key="4">
    <source>
        <dbReference type="Google" id="ProtNLM"/>
    </source>
</evidence>
<feature type="chain" id="PRO_5007067476" description="PsbP C-terminal domain-containing protein" evidence="1">
    <location>
        <begin position="21"/>
        <end position="151"/>
    </location>
</feature>
<evidence type="ECO:0000256" key="1">
    <source>
        <dbReference type="SAM" id="SignalP"/>
    </source>
</evidence>
<dbReference type="AlphaFoldDB" id="A0A0X8JK59"/>
<gene>
    <name evidence="2" type="ORF">AXF13_08540</name>
</gene>
<reference evidence="3" key="1">
    <citation type="submission" date="2016-02" db="EMBL/GenBank/DDBJ databases">
        <authorList>
            <person name="Holder M.E."/>
            <person name="Ajami N.J."/>
            <person name="Petrosino J.F."/>
        </authorList>
    </citation>
    <scope>NUCLEOTIDE SEQUENCE [LARGE SCALE GENOMIC DNA]</scope>
    <source>
        <strain evidence="3">CCUG 45958</strain>
    </source>
</reference>
<dbReference type="KEGG" id="dfi:AXF13_08540"/>
<dbReference type="Proteomes" id="UP000069241">
    <property type="component" value="Chromosome"/>
</dbReference>
<accession>A0A0X8JK59</accession>
<keyword evidence="1" id="KW-0732">Signal</keyword>
<keyword evidence="3" id="KW-1185">Reference proteome</keyword>
<proteinExistence type="predicted"/>